<dbReference type="GO" id="GO:0005975">
    <property type="term" value="P:carbohydrate metabolic process"/>
    <property type="evidence" value="ECO:0007669"/>
    <property type="project" value="InterPro"/>
</dbReference>
<organism evidence="3 4">
    <name type="scientific">Winogradskyella thalassocola</name>
    <dbReference type="NCBI Taxonomy" id="262004"/>
    <lineage>
        <taxon>Bacteria</taxon>
        <taxon>Pseudomonadati</taxon>
        <taxon>Bacteroidota</taxon>
        <taxon>Flavobacteriia</taxon>
        <taxon>Flavobacteriales</taxon>
        <taxon>Flavobacteriaceae</taxon>
        <taxon>Winogradskyella</taxon>
    </lineage>
</organism>
<dbReference type="AlphaFoldDB" id="A0A1G7VZM7"/>
<evidence type="ECO:0000256" key="1">
    <source>
        <dbReference type="SAM" id="Phobius"/>
    </source>
</evidence>
<dbReference type="InterPro" id="IPR050248">
    <property type="entry name" value="Polysacc_deacetylase_ArnD"/>
</dbReference>
<feature type="domain" description="NodB homology" evidence="2">
    <location>
        <begin position="68"/>
        <end position="246"/>
    </location>
</feature>
<dbReference type="Pfam" id="PF01522">
    <property type="entry name" value="Polysacc_deac_1"/>
    <property type="match status" value="1"/>
</dbReference>
<dbReference type="CDD" id="cd10917">
    <property type="entry name" value="CE4_NodB_like_6s_7s"/>
    <property type="match status" value="1"/>
</dbReference>
<feature type="transmembrane region" description="Helical" evidence="1">
    <location>
        <begin position="12"/>
        <end position="42"/>
    </location>
</feature>
<keyword evidence="4" id="KW-1185">Reference proteome</keyword>
<evidence type="ECO:0000313" key="4">
    <source>
        <dbReference type="Proteomes" id="UP000199492"/>
    </source>
</evidence>
<proteinExistence type="predicted"/>
<keyword evidence="1" id="KW-1133">Transmembrane helix</keyword>
<evidence type="ECO:0000259" key="2">
    <source>
        <dbReference type="PROSITE" id="PS51677"/>
    </source>
</evidence>
<dbReference type="GO" id="GO:0016810">
    <property type="term" value="F:hydrolase activity, acting on carbon-nitrogen (but not peptide) bonds"/>
    <property type="evidence" value="ECO:0007669"/>
    <property type="project" value="InterPro"/>
</dbReference>
<dbReference type="RefSeq" id="WP_092465728.1">
    <property type="nucleotide sequence ID" value="NZ_FNCZ01000001.1"/>
</dbReference>
<name>A0A1G7VZM7_9FLAO</name>
<dbReference type="OrthoDB" id="9812065at2"/>
<dbReference type="PANTHER" id="PTHR10587:SF125">
    <property type="entry name" value="POLYSACCHARIDE DEACETYLASE YHEN-RELATED"/>
    <property type="match status" value="1"/>
</dbReference>
<dbReference type="Gene3D" id="3.20.20.370">
    <property type="entry name" value="Glycoside hydrolase/deacetylase"/>
    <property type="match status" value="1"/>
</dbReference>
<reference evidence="4" key="1">
    <citation type="submission" date="2016-10" db="EMBL/GenBank/DDBJ databases">
        <authorList>
            <person name="Varghese N."/>
            <person name="Submissions S."/>
        </authorList>
    </citation>
    <scope>NUCLEOTIDE SEQUENCE [LARGE SCALE GENOMIC DNA]</scope>
    <source>
        <strain evidence="4">DSM 15363</strain>
    </source>
</reference>
<gene>
    <name evidence="3" type="ORF">SAMN04489796_101205</name>
</gene>
<evidence type="ECO:0000313" key="3">
    <source>
        <dbReference type="EMBL" id="SDG65197.1"/>
    </source>
</evidence>
<keyword evidence="1" id="KW-0472">Membrane</keyword>
<sequence length="258" mass="29401">MLNFKNINRFTLVLFIGLLIISTFISISVFVFILVLLCWLIVTIIGSFNITWNYHLNAYNFNKTCNKKQVAITFDDGPNAEFTPQILDLLRAYHAKATFFCIGKNVKQQPKLVQQIIAEGHTVGNHSYSHSKIFDFYGKQKVITEIETTNALVASIINKEMALFRPPYGVTNPAITKAIKHTKHKIIGWNIRSLDTVKDNEQNILNRITKNITPGAVILLHDSQNITVRVLEQLLLFLQENNYQSVTVDTLFNIEAYA</sequence>
<protein>
    <submittedName>
        <fullName evidence="3">Peptidoglycan/xylan/chitin deacetylase, PgdA/CDA1 family</fullName>
    </submittedName>
</protein>
<dbReference type="InterPro" id="IPR002509">
    <property type="entry name" value="NODB_dom"/>
</dbReference>
<dbReference type="Proteomes" id="UP000199492">
    <property type="component" value="Unassembled WGS sequence"/>
</dbReference>
<dbReference type="InterPro" id="IPR011330">
    <property type="entry name" value="Glyco_hydro/deAcase_b/a-brl"/>
</dbReference>
<dbReference type="SUPFAM" id="SSF88713">
    <property type="entry name" value="Glycoside hydrolase/deacetylase"/>
    <property type="match status" value="1"/>
</dbReference>
<accession>A0A1G7VZM7</accession>
<dbReference type="PROSITE" id="PS51677">
    <property type="entry name" value="NODB"/>
    <property type="match status" value="1"/>
</dbReference>
<keyword evidence="1" id="KW-0812">Transmembrane</keyword>
<dbReference type="EMBL" id="FNCZ01000001">
    <property type="protein sequence ID" value="SDG65197.1"/>
    <property type="molecule type" value="Genomic_DNA"/>
</dbReference>
<dbReference type="PANTHER" id="PTHR10587">
    <property type="entry name" value="GLYCOSYL TRANSFERASE-RELATED"/>
    <property type="match status" value="1"/>
</dbReference>
<dbReference type="STRING" id="262004.SAMN04489796_101205"/>